<protein>
    <submittedName>
        <fullName evidence="4">CHAT domain-containing protein</fullName>
    </submittedName>
</protein>
<dbReference type="RefSeq" id="WP_083582983.1">
    <property type="nucleotide sequence ID" value="NZ_MPPI01000018.1"/>
</dbReference>
<reference evidence="4 5" key="2">
    <citation type="submission" date="2018-03" db="EMBL/GenBank/DDBJ databases">
        <title>The ancient ancestry and fast evolution of plastids.</title>
        <authorList>
            <person name="Moore K.R."/>
            <person name="Magnabosco C."/>
            <person name="Momper L."/>
            <person name="Gold D.A."/>
            <person name="Bosak T."/>
            <person name="Fournier G.P."/>
        </authorList>
    </citation>
    <scope>NUCLEOTIDE SEQUENCE [LARGE SCALE GENOMIC DNA]</scope>
    <source>
        <strain evidence="4 5">ULC007</strain>
    </source>
</reference>
<dbReference type="OrthoDB" id="474997at2"/>
<evidence type="ECO:0000259" key="3">
    <source>
        <dbReference type="Pfam" id="PF12770"/>
    </source>
</evidence>
<dbReference type="Proteomes" id="UP000238634">
    <property type="component" value="Unassembled WGS sequence"/>
</dbReference>
<dbReference type="SUPFAM" id="SSF48452">
    <property type="entry name" value="TPR-like"/>
    <property type="match status" value="1"/>
</dbReference>
<dbReference type="EMBL" id="PVWG01000017">
    <property type="protein sequence ID" value="PSB18478.1"/>
    <property type="molecule type" value="Genomic_DNA"/>
</dbReference>
<evidence type="ECO:0000256" key="2">
    <source>
        <dbReference type="SAM" id="MobiDB-lite"/>
    </source>
</evidence>
<name>A0A2T1DDB9_9CYAN</name>
<evidence type="ECO:0000313" key="4">
    <source>
        <dbReference type="EMBL" id="PSB18478.1"/>
    </source>
</evidence>
<feature type="repeat" description="TPR" evidence="1">
    <location>
        <begin position="781"/>
        <end position="814"/>
    </location>
</feature>
<dbReference type="Pfam" id="PF12770">
    <property type="entry name" value="CHAT"/>
    <property type="match status" value="1"/>
</dbReference>
<dbReference type="PROSITE" id="PS50005">
    <property type="entry name" value="TPR"/>
    <property type="match status" value="2"/>
</dbReference>
<dbReference type="AlphaFoldDB" id="A0A2T1DDB9"/>
<proteinExistence type="predicted"/>
<evidence type="ECO:0000313" key="5">
    <source>
        <dbReference type="Proteomes" id="UP000238634"/>
    </source>
</evidence>
<dbReference type="InterPro" id="IPR019734">
    <property type="entry name" value="TPR_rpt"/>
</dbReference>
<keyword evidence="1" id="KW-0802">TPR repeat</keyword>
<dbReference type="SMART" id="SM00028">
    <property type="entry name" value="TPR"/>
    <property type="match status" value="3"/>
</dbReference>
<comment type="caution">
    <text evidence="4">The sequence shown here is derived from an EMBL/GenBank/DDBJ whole genome shotgun (WGS) entry which is preliminary data.</text>
</comment>
<feature type="repeat" description="TPR" evidence="1">
    <location>
        <begin position="491"/>
        <end position="524"/>
    </location>
</feature>
<feature type="compositionally biased region" description="Polar residues" evidence="2">
    <location>
        <begin position="677"/>
        <end position="706"/>
    </location>
</feature>
<sequence>MTQEFYISVTPVREDEYWIRTERVSPGVPLAEELVTWNVDEWLAQAGQLMHDPLLGLLRGHFPGRSTSGDPAESSLSHSLLTLGQTLYNALFQGTIRDSWVTAQGVAQNRREDLRLRLGLRGDRLPRLPWEVLNAGGRPLATGTDVIFSRYQSAFAPMATVLQSQPLPTLEKNQPLKILMVLAAPTDQEVLALRQEANHLNEELQREQATRSGNAPLPAIELTILDQPGREQLTQALEQGCYQVLHYAGHSNLGESGGDLYLVSDKTGLTEVLSGDDLAGLLVNNGIRMAVFNSCRGVYTATSDPTSEAENGNLADALLRRGVPAVLAMAERIPDDVALTLSRLFYRNLRQRSSIDLSLSRARQGLLSSYGSNQLYWALPILYLHPDFDGYLQPPLDPDSAQTRFEERPIENRPAVPSASMPLRVTAPLDSDEIDHYEEPDEADRDAVLDLFKQLSGETANPFGETSGDQALFEEQAEQEPNPIELQLNGAEDYITLGDMLFAQGNVAGAIGVYGDAIQLSPSAEAYSKLGIALEAYGDQIPQAIAAYQLALRLEPHYEHVQQNLQRLYKTHNLPNSDLSSQSDLETLGSQSAIAQQAPAPMIQPSQPAPFGLNTVPFERIYGQMPTKRKLRLPWKSAIAGVGIASAVVLGIWGVSKFSSSPSSSPDDLLRRIPSLDQPSTSQTSTNPAKADTNSLTGTATTNFSQGNLKAGQEAVEELLDRGALPAAGSALQTLPAEKDVPATSFLRGRLAWQFMKTRNINYSAVDARRFWETAVRKPDPGYYTALGFAYYREGNLKRASDAWIQAIALDKEQQKSRQGDIKTPSQQALVAYSGLALVAIKSAPGQPADRQARFKGEAVKLRDQVLRQAPIQFQPDALAKDWLWSEEAIADWKALLAVKS</sequence>
<feature type="region of interest" description="Disordered" evidence="2">
    <location>
        <begin position="659"/>
        <end position="706"/>
    </location>
</feature>
<dbReference type="InterPro" id="IPR024983">
    <property type="entry name" value="CHAT_dom"/>
</dbReference>
<dbReference type="InterPro" id="IPR011990">
    <property type="entry name" value="TPR-like_helical_dom_sf"/>
</dbReference>
<organism evidence="4 5">
    <name type="scientific">Phormidesmis priestleyi ULC007</name>
    <dbReference type="NCBI Taxonomy" id="1920490"/>
    <lineage>
        <taxon>Bacteria</taxon>
        <taxon>Bacillati</taxon>
        <taxon>Cyanobacteriota</taxon>
        <taxon>Cyanophyceae</taxon>
        <taxon>Leptolyngbyales</taxon>
        <taxon>Leptolyngbyaceae</taxon>
        <taxon>Phormidesmis</taxon>
    </lineage>
</organism>
<evidence type="ECO:0000256" key="1">
    <source>
        <dbReference type="PROSITE-ProRule" id="PRU00339"/>
    </source>
</evidence>
<reference evidence="4 5" key="1">
    <citation type="submission" date="2018-02" db="EMBL/GenBank/DDBJ databases">
        <authorList>
            <person name="Cohen D.B."/>
            <person name="Kent A.D."/>
        </authorList>
    </citation>
    <scope>NUCLEOTIDE SEQUENCE [LARGE SCALE GENOMIC DNA]</scope>
    <source>
        <strain evidence="4 5">ULC007</strain>
    </source>
</reference>
<dbReference type="Gene3D" id="1.25.40.10">
    <property type="entry name" value="Tetratricopeptide repeat domain"/>
    <property type="match status" value="1"/>
</dbReference>
<accession>A0A2T1DDB9</accession>
<dbReference type="STRING" id="1920490.GCA_001895925_05042"/>
<gene>
    <name evidence="4" type="ORF">C7B65_15405</name>
</gene>
<keyword evidence="5" id="KW-1185">Reference proteome</keyword>
<feature type="domain" description="CHAT" evidence="3">
    <location>
        <begin position="83"/>
        <end position="382"/>
    </location>
</feature>